<proteinExistence type="predicted"/>
<dbReference type="Pfam" id="PF18052">
    <property type="entry name" value="Rx_N"/>
    <property type="match status" value="1"/>
</dbReference>
<keyword evidence="2" id="KW-0547">Nucleotide-binding</keyword>
<keyword evidence="4" id="KW-0067">ATP-binding</keyword>
<dbReference type="PANTHER" id="PTHR19338">
    <property type="entry name" value="TRANSLOCASE OF INNER MITOCHONDRIAL MEMBRANE 13 HOMOLOG"/>
    <property type="match status" value="1"/>
</dbReference>
<dbReference type="GO" id="GO:0005524">
    <property type="term" value="F:ATP binding"/>
    <property type="evidence" value="ECO:0007669"/>
    <property type="project" value="UniProtKB-KW"/>
</dbReference>
<evidence type="ECO:0000256" key="4">
    <source>
        <dbReference type="ARBA" id="ARBA00022840"/>
    </source>
</evidence>
<dbReference type="InterPro" id="IPR038005">
    <property type="entry name" value="RX-like_CC"/>
</dbReference>
<evidence type="ECO:0000259" key="5">
    <source>
        <dbReference type="Pfam" id="PF18052"/>
    </source>
</evidence>
<dbReference type="GO" id="GO:0006952">
    <property type="term" value="P:defense response"/>
    <property type="evidence" value="ECO:0007669"/>
    <property type="project" value="UniProtKB-KW"/>
</dbReference>
<protein>
    <recommendedName>
        <fullName evidence="5">Disease resistance N-terminal domain-containing protein</fullName>
    </recommendedName>
</protein>
<dbReference type="AlphaFoldDB" id="A0A834LVX4"/>
<dbReference type="OrthoDB" id="3027644at2759"/>
<keyword evidence="1" id="KW-0677">Repeat</keyword>
<keyword evidence="7" id="KW-1185">Reference proteome</keyword>
<evidence type="ECO:0000313" key="7">
    <source>
        <dbReference type="Proteomes" id="UP000626092"/>
    </source>
</evidence>
<evidence type="ECO:0000313" key="6">
    <source>
        <dbReference type="EMBL" id="KAF7150510.1"/>
    </source>
</evidence>
<dbReference type="EMBL" id="WJXA01000002">
    <property type="protein sequence ID" value="KAF7150510.1"/>
    <property type="molecule type" value="Genomic_DNA"/>
</dbReference>
<evidence type="ECO:0000256" key="3">
    <source>
        <dbReference type="ARBA" id="ARBA00022821"/>
    </source>
</evidence>
<sequence length="250" mass="28805">MQRMSLERKIDVMALVAISSAINSTLVPLLSSEVNLLRNIHSEVASIKDEFESIMSFLKKADSSAKLENGGAKIWVKQVRAVAYQIEDVMDEYILHLAENRQRRGFLGFLRKFARSITKLKPRHDLASQIEDIKRTIRDIKERADRYGFSSIEHGSSSKTEEKGYDDPRVVSLFMEEDEVVGIDSTKEELIHMLITGKSNRTLVIHTPREFQDVRESLRLNDESQEVGGVEYLDTRLLDYSSRYYCRLEK</sequence>
<organism evidence="6 7">
    <name type="scientific">Rhododendron simsii</name>
    <name type="common">Sims's rhododendron</name>
    <dbReference type="NCBI Taxonomy" id="118357"/>
    <lineage>
        <taxon>Eukaryota</taxon>
        <taxon>Viridiplantae</taxon>
        <taxon>Streptophyta</taxon>
        <taxon>Embryophyta</taxon>
        <taxon>Tracheophyta</taxon>
        <taxon>Spermatophyta</taxon>
        <taxon>Magnoliopsida</taxon>
        <taxon>eudicotyledons</taxon>
        <taxon>Gunneridae</taxon>
        <taxon>Pentapetalae</taxon>
        <taxon>asterids</taxon>
        <taxon>Ericales</taxon>
        <taxon>Ericaceae</taxon>
        <taxon>Ericoideae</taxon>
        <taxon>Rhodoreae</taxon>
        <taxon>Rhododendron</taxon>
    </lineage>
</organism>
<dbReference type="Proteomes" id="UP000626092">
    <property type="component" value="Unassembled WGS sequence"/>
</dbReference>
<comment type="caution">
    <text evidence="6">The sequence shown here is derived from an EMBL/GenBank/DDBJ whole genome shotgun (WGS) entry which is preliminary data.</text>
</comment>
<feature type="domain" description="Disease resistance N-terminal" evidence="5">
    <location>
        <begin position="24"/>
        <end position="107"/>
    </location>
</feature>
<accession>A0A834LVX4</accession>
<dbReference type="InterPro" id="IPR041118">
    <property type="entry name" value="Rx_N"/>
</dbReference>
<evidence type="ECO:0000256" key="2">
    <source>
        <dbReference type="ARBA" id="ARBA00022741"/>
    </source>
</evidence>
<evidence type="ECO:0000256" key="1">
    <source>
        <dbReference type="ARBA" id="ARBA00022737"/>
    </source>
</evidence>
<dbReference type="CDD" id="cd14798">
    <property type="entry name" value="RX-CC_like"/>
    <property type="match status" value="1"/>
</dbReference>
<reference evidence="6" key="1">
    <citation type="submission" date="2019-11" db="EMBL/GenBank/DDBJ databases">
        <authorList>
            <person name="Liu Y."/>
            <person name="Hou J."/>
            <person name="Li T.-Q."/>
            <person name="Guan C.-H."/>
            <person name="Wu X."/>
            <person name="Wu H.-Z."/>
            <person name="Ling F."/>
            <person name="Zhang R."/>
            <person name="Shi X.-G."/>
            <person name="Ren J.-P."/>
            <person name="Chen E.-F."/>
            <person name="Sun J.-M."/>
        </authorList>
    </citation>
    <scope>NUCLEOTIDE SEQUENCE</scope>
    <source>
        <strain evidence="6">Adult_tree_wgs_1</strain>
        <tissue evidence="6">Leaves</tissue>
    </source>
</reference>
<dbReference type="Gene3D" id="1.20.5.4130">
    <property type="match status" value="1"/>
</dbReference>
<dbReference type="PANTHER" id="PTHR19338:SF32">
    <property type="entry name" value="OS06G0287500 PROTEIN"/>
    <property type="match status" value="1"/>
</dbReference>
<gene>
    <name evidence="6" type="ORF">RHSIM_Rhsim02G0079000</name>
</gene>
<keyword evidence="3" id="KW-0611">Plant defense</keyword>
<name>A0A834LVX4_RHOSS</name>